<feature type="compositionally biased region" description="Basic and acidic residues" evidence="1">
    <location>
        <begin position="747"/>
        <end position="757"/>
    </location>
</feature>
<dbReference type="EMBL" id="QZWG01000020">
    <property type="protein sequence ID" value="RZB43722.1"/>
    <property type="molecule type" value="Genomic_DNA"/>
</dbReference>
<evidence type="ECO:0000313" key="3">
    <source>
        <dbReference type="Proteomes" id="UP000289340"/>
    </source>
</evidence>
<dbReference type="AlphaFoldDB" id="A0A445F4I9"/>
<protein>
    <submittedName>
        <fullName evidence="2">Uncharacterized protein</fullName>
    </submittedName>
</protein>
<evidence type="ECO:0000313" key="2">
    <source>
        <dbReference type="EMBL" id="RZB43722.1"/>
    </source>
</evidence>
<proteinExistence type="predicted"/>
<dbReference type="Proteomes" id="UP000289340">
    <property type="component" value="Chromosome 20"/>
</dbReference>
<accession>A0A445F4I9</accession>
<evidence type="ECO:0000256" key="1">
    <source>
        <dbReference type="SAM" id="MobiDB-lite"/>
    </source>
</evidence>
<gene>
    <name evidence="2" type="ORF">D0Y65_053988</name>
</gene>
<keyword evidence="3" id="KW-1185">Reference proteome</keyword>
<feature type="compositionally biased region" description="Polar residues" evidence="1">
    <location>
        <begin position="734"/>
        <end position="746"/>
    </location>
</feature>
<dbReference type="PANTHER" id="PTHR36325:SF1">
    <property type="entry name" value="MYOSIN-2 HEAVY CHAIN-LIKE PROTEIN"/>
    <property type="match status" value="1"/>
</dbReference>
<feature type="compositionally biased region" description="Basic and acidic residues" evidence="1">
    <location>
        <begin position="417"/>
        <end position="437"/>
    </location>
</feature>
<dbReference type="Gramene" id="XM_028364733.1">
    <property type="protein sequence ID" value="XP_028220534.1"/>
    <property type="gene ID" value="LOC114402237"/>
</dbReference>
<dbReference type="PANTHER" id="PTHR36325">
    <property type="entry name" value="MYOSIN-2 HEAVY CHAIN-LIKE PROTEIN"/>
    <property type="match status" value="1"/>
</dbReference>
<comment type="caution">
    <text evidence="2">The sequence shown here is derived from an EMBL/GenBank/DDBJ whole genome shotgun (WGS) entry which is preliminary data.</text>
</comment>
<reference evidence="2 3" key="1">
    <citation type="submission" date="2018-09" db="EMBL/GenBank/DDBJ databases">
        <title>A high-quality reference genome of wild soybean provides a powerful tool to mine soybean genomes.</title>
        <authorList>
            <person name="Xie M."/>
            <person name="Chung C.Y.L."/>
            <person name="Li M.-W."/>
            <person name="Wong F.-L."/>
            <person name="Chan T.-F."/>
            <person name="Lam H.-M."/>
        </authorList>
    </citation>
    <scope>NUCLEOTIDE SEQUENCE [LARGE SCALE GENOMIC DNA]</scope>
    <source>
        <strain evidence="3">cv. W05</strain>
        <tissue evidence="2">Hypocotyl of etiolated seedlings</tissue>
    </source>
</reference>
<feature type="region of interest" description="Disordered" evidence="1">
    <location>
        <begin position="417"/>
        <end position="445"/>
    </location>
</feature>
<feature type="region of interest" description="Disordered" evidence="1">
    <location>
        <begin position="732"/>
        <end position="759"/>
    </location>
</feature>
<feature type="compositionally biased region" description="Low complexity" evidence="1">
    <location>
        <begin position="258"/>
        <end position="271"/>
    </location>
</feature>
<feature type="region of interest" description="Disordered" evidence="1">
    <location>
        <begin position="248"/>
        <end position="279"/>
    </location>
</feature>
<feature type="region of interest" description="Disordered" evidence="1">
    <location>
        <begin position="1"/>
        <end position="70"/>
    </location>
</feature>
<feature type="compositionally biased region" description="Low complexity" evidence="1">
    <location>
        <begin position="13"/>
        <end position="28"/>
    </location>
</feature>
<feature type="compositionally biased region" description="Polar residues" evidence="1">
    <location>
        <begin position="1"/>
        <end position="12"/>
    </location>
</feature>
<feature type="compositionally biased region" description="Polar residues" evidence="1">
    <location>
        <begin position="40"/>
        <end position="50"/>
    </location>
</feature>
<sequence>MDVACNSGSDNRSPVASASPVQSPTASVNSKIGKNKLTKDSTSSALNKFKSQIRKPPRRKTSPINWFPRKKGDTYMNRKIKMLQEVDGMNLTLDQTLGSSNPHYSRVLREKMAAREAAHNAMEARRAALVEASWCRILRAARIPGDDAEAQLLKAEKSAVEAFETAQAMGVIMFDLPNCPKKHCQIETSSVNGEGSSTHTVTASFETAFEVDREVAAAVKTAFIRLANCHSFSKGEFKELLRKISENPDTDESNLDLSEFSSGYESESGSELDSVSQKSDLNCQDLDSKISFLGVSQRKNRRSQSLENRIKLVDMMIERLKCLQEDELSSLATIVATYGLNAALAEVQNSKPHNPGSAIEYSSSSATNFPSRRMSSLGLGKLALDVMRKKQDEPELPSLDKFLVKHMTKLEREVWEAKKARKNETESVRDSSRKSVDETPPEMVPDLGSILVKNYSKLEKDIKEAKIKSGKETPAVPRGMPNSQKDHIEVPSLDKVLVKHVSRLEKEVQEAKNRTIKENRSLKKKADLDTTGGLDSTFYSDEEALDRKENINSNTEINSGESKDDGLEKILIKPVHRLEREKLHAQSLGSHVENYKQRMNHGATNVADCESLDKVLVKHVSRLEKEKMRINSGEEWGPVKRSPRNIHSETNEGGLDQVLVKHKSRLEREKMVAAQQPENSVSLSTTRREAREKELQETWGGLSLGNIHLETNEAGLDQVLVKHKSRLEQEKMVVSQQPDNSVSFSMTRREARERELQEAWGGQGLGNSIKPCLSKLEREKAAWIKAEEEERKQAKKAI</sequence>
<organism evidence="2 3">
    <name type="scientific">Glycine soja</name>
    <name type="common">Wild soybean</name>
    <dbReference type="NCBI Taxonomy" id="3848"/>
    <lineage>
        <taxon>Eukaryota</taxon>
        <taxon>Viridiplantae</taxon>
        <taxon>Streptophyta</taxon>
        <taxon>Embryophyta</taxon>
        <taxon>Tracheophyta</taxon>
        <taxon>Spermatophyta</taxon>
        <taxon>Magnoliopsida</taxon>
        <taxon>eudicotyledons</taxon>
        <taxon>Gunneridae</taxon>
        <taxon>Pentapetalae</taxon>
        <taxon>rosids</taxon>
        <taxon>fabids</taxon>
        <taxon>Fabales</taxon>
        <taxon>Fabaceae</taxon>
        <taxon>Papilionoideae</taxon>
        <taxon>50 kb inversion clade</taxon>
        <taxon>NPAAA clade</taxon>
        <taxon>indigoferoid/millettioid clade</taxon>
        <taxon>Phaseoleae</taxon>
        <taxon>Glycine</taxon>
        <taxon>Glycine subgen. Soja</taxon>
    </lineage>
</organism>
<name>A0A445F4I9_GLYSO</name>
<feature type="compositionally biased region" description="Basic residues" evidence="1">
    <location>
        <begin position="51"/>
        <end position="61"/>
    </location>
</feature>